<evidence type="ECO:0000256" key="2">
    <source>
        <dbReference type="ARBA" id="ARBA00006722"/>
    </source>
</evidence>
<dbReference type="Pfam" id="PF10868">
    <property type="entry name" value="Defensin_like"/>
    <property type="match status" value="1"/>
</dbReference>
<sequence>MDKSRGGRGWRRWTSGTVVAGKGHGGHGHGRRQRQSSISCHDVAVAAFPLPDPSADALPRSDPVADSPPVWIHQLWRWEEEDDDNGGDGRMAHGANGSGGWRMRTMTRGFYVADQPRCCVDYHSWGGNTGCSPNQNDACNSWCQLQCRGGECKQRGDHRKGSPRDGRSTASSPAAKQWPVRHGFGC</sequence>
<dbReference type="InterPro" id="IPR022618">
    <property type="entry name" value="Defensin-like_20-28"/>
</dbReference>
<dbReference type="HOGENOM" id="CLU_1456601_0_0_1"/>
<feature type="compositionally biased region" description="Basic residues" evidence="8">
    <location>
        <begin position="1"/>
        <end position="11"/>
    </location>
</feature>
<feature type="region of interest" description="Disordered" evidence="8">
    <location>
        <begin position="151"/>
        <end position="186"/>
    </location>
</feature>
<evidence type="ECO:0000256" key="8">
    <source>
        <dbReference type="SAM" id="MobiDB-lite"/>
    </source>
</evidence>
<dbReference type="EnsemblPlants" id="OGLUM06G14380.1">
    <property type="protein sequence ID" value="OGLUM06G14380.1"/>
    <property type="gene ID" value="OGLUM06G14380"/>
</dbReference>
<dbReference type="Proteomes" id="UP000026961">
    <property type="component" value="Chromosome 6"/>
</dbReference>
<comment type="subcellular location">
    <subcellularLocation>
        <location evidence="1">Secreted</location>
    </subcellularLocation>
</comment>
<keyword evidence="10" id="KW-1185">Reference proteome</keyword>
<evidence type="ECO:0000313" key="9">
    <source>
        <dbReference type="EnsemblPlants" id="OGLUM06G14380.1"/>
    </source>
</evidence>
<evidence type="ECO:0000256" key="5">
    <source>
        <dbReference type="ARBA" id="ARBA00022577"/>
    </source>
</evidence>
<proteinExistence type="inferred from homology"/>
<dbReference type="GO" id="GO:0031640">
    <property type="term" value="P:killing of cells of another organism"/>
    <property type="evidence" value="ECO:0007669"/>
    <property type="project" value="UniProtKB-KW"/>
</dbReference>
<evidence type="ECO:0000256" key="7">
    <source>
        <dbReference type="ARBA" id="ARBA00022821"/>
    </source>
</evidence>
<evidence type="ECO:0000256" key="3">
    <source>
        <dbReference type="ARBA" id="ARBA00022525"/>
    </source>
</evidence>
<keyword evidence="3" id="KW-0964">Secreted</keyword>
<reference evidence="9" key="1">
    <citation type="submission" date="2015-04" db="UniProtKB">
        <authorList>
            <consortium name="EnsemblPlants"/>
        </authorList>
    </citation>
    <scope>IDENTIFICATION</scope>
</reference>
<evidence type="ECO:0000256" key="6">
    <source>
        <dbReference type="ARBA" id="ARBA00022729"/>
    </source>
</evidence>
<keyword evidence="6" id="KW-0732">Signal</keyword>
<evidence type="ECO:0000256" key="1">
    <source>
        <dbReference type="ARBA" id="ARBA00004613"/>
    </source>
</evidence>
<feature type="compositionally biased region" description="Basic residues" evidence="8">
    <location>
        <begin position="24"/>
        <end position="34"/>
    </location>
</feature>
<name>A0A0E0A938_9ORYZ</name>
<feature type="region of interest" description="Disordered" evidence="8">
    <location>
        <begin position="1"/>
        <end position="37"/>
    </location>
</feature>
<dbReference type="AlphaFoldDB" id="A0A0E0A938"/>
<feature type="compositionally biased region" description="Basic and acidic residues" evidence="8">
    <location>
        <begin position="151"/>
        <end position="167"/>
    </location>
</feature>
<evidence type="ECO:0000313" key="10">
    <source>
        <dbReference type="Proteomes" id="UP000026961"/>
    </source>
</evidence>
<organism evidence="9">
    <name type="scientific">Oryza glumipatula</name>
    <dbReference type="NCBI Taxonomy" id="40148"/>
    <lineage>
        <taxon>Eukaryota</taxon>
        <taxon>Viridiplantae</taxon>
        <taxon>Streptophyta</taxon>
        <taxon>Embryophyta</taxon>
        <taxon>Tracheophyta</taxon>
        <taxon>Spermatophyta</taxon>
        <taxon>Magnoliopsida</taxon>
        <taxon>Liliopsida</taxon>
        <taxon>Poales</taxon>
        <taxon>Poaceae</taxon>
        <taxon>BOP clade</taxon>
        <taxon>Oryzoideae</taxon>
        <taxon>Oryzeae</taxon>
        <taxon>Oryzinae</taxon>
        <taxon>Oryza</taxon>
    </lineage>
</organism>
<comment type="similarity">
    <text evidence="2">Belongs to the DEFL family.</text>
</comment>
<dbReference type="GO" id="GO:0005576">
    <property type="term" value="C:extracellular region"/>
    <property type="evidence" value="ECO:0007669"/>
    <property type="project" value="UniProtKB-SubCell"/>
</dbReference>
<keyword evidence="7" id="KW-0611">Plant defense</keyword>
<accession>A0A0E0A938</accession>
<keyword evidence="4" id="KW-0929">Antimicrobial</keyword>
<dbReference type="GO" id="GO:0050832">
    <property type="term" value="P:defense response to fungus"/>
    <property type="evidence" value="ECO:0007669"/>
    <property type="project" value="UniProtKB-KW"/>
</dbReference>
<keyword evidence="5" id="KW-0295">Fungicide</keyword>
<dbReference type="Gramene" id="OGLUM06G14380.1">
    <property type="protein sequence ID" value="OGLUM06G14380.1"/>
    <property type="gene ID" value="OGLUM06G14380"/>
</dbReference>
<evidence type="ECO:0000256" key="4">
    <source>
        <dbReference type="ARBA" id="ARBA00022529"/>
    </source>
</evidence>
<reference evidence="9" key="2">
    <citation type="submission" date="2018-05" db="EMBL/GenBank/DDBJ databases">
        <title>OgluRS3 (Oryza glumaepatula Reference Sequence Version 3).</title>
        <authorList>
            <person name="Zhang J."/>
            <person name="Kudrna D."/>
            <person name="Lee S."/>
            <person name="Talag J."/>
            <person name="Welchert J."/>
            <person name="Wing R.A."/>
        </authorList>
    </citation>
    <scope>NUCLEOTIDE SEQUENCE [LARGE SCALE GENOMIC DNA]</scope>
</reference>
<protein>
    <submittedName>
        <fullName evidence="9">Uncharacterized protein</fullName>
    </submittedName>
</protein>